<sequence>MNIEDHPTVKRLRATADARIEIEEGGIDAGWLRQLALDCGADDAGLVEIKRPALEPRETSFFTTTLGPRHC</sequence>
<dbReference type="RefSeq" id="WP_281806208.1">
    <property type="nucleotide sequence ID" value="NZ_BSEC01000003.1"/>
</dbReference>
<organism evidence="1 2">
    <name type="scientific">Methylocystis echinoides</name>
    <dbReference type="NCBI Taxonomy" id="29468"/>
    <lineage>
        <taxon>Bacteria</taxon>
        <taxon>Pseudomonadati</taxon>
        <taxon>Pseudomonadota</taxon>
        <taxon>Alphaproteobacteria</taxon>
        <taxon>Hyphomicrobiales</taxon>
        <taxon>Methylocystaceae</taxon>
        <taxon>Methylocystis</taxon>
    </lineage>
</organism>
<protein>
    <submittedName>
        <fullName evidence="1">Uncharacterized protein</fullName>
    </submittedName>
</protein>
<evidence type="ECO:0000313" key="2">
    <source>
        <dbReference type="Proteomes" id="UP001144323"/>
    </source>
</evidence>
<dbReference type="EMBL" id="BSEC01000003">
    <property type="protein sequence ID" value="GLI95417.1"/>
    <property type="molecule type" value="Genomic_DNA"/>
</dbReference>
<dbReference type="AlphaFoldDB" id="A0A9W6GYP1"/>
<keyword evidence="2" id="KW-1185">Reference proteome</keyword>
<proteinExistence type="predicted"/>
<gene>
    <name evidence="1" type="ORF">LMG27198_44090</name>
</gene>
<reference evidence="1" key="1">
    <citation type="journal article" date="2023" name="Int. J. Syst. Evol. Microbiol.">
        <title>Methylocystis iwaonis sp. nov., a type II methane-oxidizing bacterium from surface soil of a rice paddy field in Japan, and emended description of the genus Methylocystis (ex Whittenbury et al. 1970) Bowman et al. 1993.</title>
        <authorList>
            <person name="Kaise H."/>
            <person name="Sawadogo J.B."/>
            <person name="Alam M.S."/>
            <person name="Ueno C."/>
            <person name="Dianou D."/>
            <person name="Shinjo R."/>
            <person name="Asakawa S."/>
        </authorList>
    </citation>
    <scope>NUCLEOTIDE SEQUENCE</scope>
    <source>
        <strain evidence="1">LMG27198</strain>
    </source>
</reference>
<accession>A0A9W6GYP1</accession>
<evidence type="ECO:0000313" key="1">
    <source>
        <dbReference type="EMBL" id="GLI95417.1"/>
    </source>
</evidence>
<name>A0A9W6GYP1_9HYPH</name>
<dbReference type="Proteomes" id="UP001144323">
    <property type="component" value="Unassembled WGS sequence"/>
</dbReference>
<comment type="caution">
    <text evidence="1">The sequence shown here is derived from an EMBL/GenBank/DDBJ whole genome shotgun (WGS) entry which is preliminary data.</text>
</comment>